<reference evidence="5" key="1">
    <citation type="submission" date="2023-01" db="EMBL/GenBank/DDBJ databases">
        <title>Genome assembly of the deep-sea coral Lophelia pertusa.</title>
        <authorList>
            <person name="Herrera S."/>
            <person name="Cordes E."/>
        </authorList>
    </citation>
    <scope>NUCLEOTIDE SEQUENCE</scope>
    <source>
        <strain evidence="5">USNM1676648</strain>
        <tissue evidence="5">Polyp</tissue>
    </source>
</reference>
<proteinExistence type="inferred from homology"/>
<dbReference type="Proteomes" id="UP001163046">
    <property type="component" value="Unassembled WGS sequence"/>
</dbReference>
<evidence type="ECO:0000256" key="3">
    <source>
        <dbReference type="ARBA" id="ARBA00023002"/>
    </source>
</evidence>
<dbReference type="Gene3D" id="3.40.50.720">
    <property type="entry name" value="NAD(P)-binding Rossmann-like Domain"/>
    <property type="match status" value="3"/>
</dbReference>
<keyword evidence="2" id="KW-0521">NADP</keyword>
<name>A0A9W9YJX9_9CNID</name>
<dbReference type="EC" id="1.1.1.1" evidence="5"/>
<keyword evidence="6" id="KW-1185">Reference proteome</keyword>
<keyword evidence="3 5" id="KW-0560">Oxidoreductase</keyword>
<sequence>MSSSKVAVVTGANKGIGFAIVRKLCKDFSGTVILTARDEQRGQEAVNLLSEQYGGIDILVNNAGIAYKGASTAPFSEQAEVTTRTNFRGTLDVCRALFPLLRPHARVVNVSGTFGRLAQLSEELQKKFSSPILTEDGLISPMDQVVNVSSSIGRLAQLSEEFQKKFSSQTLTEDSLISLLDQFVQVVNVSSTGGRLAQLSEEFQNKFSSQTLTEDSLISLMDQFVQDVKDGVHLDKGWSNTAYGVSKVGMTALSKIQARALTQDPREDILLNACCPGWVRTDMAGPKAPKTPDQGAETPVYLALLPPNAGKPHGEFVRDKEVTKLFSLLWLPSGGVLGFDDIGLNQHHQQNVVNYLRFARYGRGQRLRGVDASFEELKDSRGTASSSDLIVYQLSYGKDVADLEEQMAAAKLDLKNVKRKGFYQAASLHDDLTNCKHEVLKLQYDLDEALKDLNKKI</sequence>
<dbReference type="PRINTS" id="PR00080">
    <property type="entry name" value="SDRFAMILY"/>
</dbReference>
<evidence type="ECO:0000313" key="6">
    <source>
        <dbReference type="Proteomes" id="UP001163046"/>
    </source>
</evidence>
<dbReference type="PRINTS" id="PR00081">
    <property type="entry name" value="GDHRDH"/>
</dbReference>
<dbReference type="PANTHER" id="PTHR43963">
    <property type="entry name" value="CARBONYL REDUCTASE 1-RELATED"/>
    <property type="match status" value="1"/>
</dbReference>
<comment type="caution">
    <text evidence="5">The sequence shown here is derived from an EMBL/GenBank/DDBJ whole genome shotgun (WGS) entry which is preliminary data.</text>
</comment>
<evidence type="ECO:0000256" key="1">
    <source>
        <dbReference type="ARBA" id="ARBA00006484"/>
    </source>
</evidence>
<dbReference type="InterPro" id="IPR020904">
    <property type="entry name" value="Sc_DH/Rdtase_CS"/>
</dbReference>
<dbReference type="InterPro" id="IPR026157">
    <property type="entry name" value="LZTFL1"/>
</dbReference>
<comment type="similarity">
    <text evidence="1 4">Belongs to the short-chain dehydrogenases/reductases (SDR) family.</text>
</comment>
<dbReference type="Pfam" id="PF15294">
    <property type="entry name" value="Leu_zip"/>
    <property type="match status" value="1"/>
</dbReference>
<evidence type="ECO:0000256" key="4">
    <source>
        <dbReference type="RuleBase" id="RU000363"/>
    </source>
</evidence>
<protein>
    <submittedName>
        <fullName evidence="5">Carbonyl reductase [NADPH] 3</fullName>
        <ecNumber evidence="5">1.1.1.1</ecNumber>
    </submittedName>
</protein>
<organism evidence="5 6">
    <name type="scientific">Desmophyllum pertusum</name>
    <dbReference type="NCBI Taxonomy" id="174260"/>
    <lineage>
        <taxon>Eukaryota</taxon>
        <taxon>Metazoa</taxon>
        <taxon>Cnidaria</taxon>
        <taxon>Anthozoa</taxon>
        <taxon>Hexacorallia</taxon>
        <taxon>Scleractinia</taxon>
        <taxon>Caryophylliina</taxon>
        <taxon>Caryophylliidae</taxon>
        <taxon>Desmophyllum</taxon>
    </lineage>
</organism>
<dbReference type="Pfam" id="PF00106">
    <property type="entry name" value="adh_short"/>
    <property type="match status" value="1"/>
</dbReference>
<dbReference type="SUPFAM" id="SSF51735">
    <property type="entry name" value="NAD(P)-binding Rossmann-fold domains"/>
    <property type="match status" value="1"/>
</dbReference>
<accession>A0A9W9YJX9</accession>
<evidence type="ECO:0000256" key="2">
    <source>
        <dbReference type="ARBA" id="ARBA00022857"/>
    </source>
</evidence>
<dbReference type="PANTHER" id="PTHR43963:SF6">
    <property type="entry name" value="CHAIN DEHYDROGENASE FAMILY PROTEIN, PUTATIVE (AFU_ORTHOLOGUE AFUA_3G15350)-RELATED"/>
    <property type="match status" value="1"/>
</dbReference>
<dbReference type="PROSITE" id="PS00061">
    <property type="entry name" value="ADH_SHORT"/>
    <property type="match status" value="1"/>
</dbReference>
<dbReference type="AlphaFoldDB" id="A0A9W9YJX9"/>
<dbReference type="InterPro" id="IPR036291">
    <property type="entry name" value="NAD(P)-bd_dom_sf"/>
</dbReference>
<dbReference type="InterPro" id="IPR002347">
    <property type="entry name" value="SDR_fam"/>
</dbReference>
<dbReference type="GO" id="GO:0004022">
    <property type="term" value="F:alcohol dehydrogenase (NAD+) activity"/>
    <property type="evidence" value="ECO:0007669"/>
    <property type="project" value="UniProtKB-EC"/>
</dbReference>
<gene>
    <name evidence="5" type="primary">CBR3_2</name>
    <name evidence="5" type="ORF">OS493_030544</name>
</gene>
<dbReference type="EMBL" id="MU827334">
    <property type="protein sequence ID" value="KAJ7354767.1"/>
    <property type="molecule type" value="Genomic_DNA"/>
</dbReference>
<dbReference type="OrthoDB" id="7289984at2759"/>
<evidence type="ECO:0000313" key="5">
    <source>
        <dbReference type="EMBL" id="KAJ7354767.1"/>
    </source>
</evidence>